<accession>A0ABY8X764</accession>
<dbReference type="GO" id="GO:0016787">
    <property type="term" value="F:hydrolase activity"/>
    <property type="evidence" value="ECO:0007669"/>
    <property type="project" value="UniProtKB-KW"/>
</dbReference>
<dbReference type="PANTHER" id="PTHR43283">
    <property type="entry name" value="BETA-LACTAMASE-RELATED"/>
    <property type="match status" value="1"/>
</dbReference>
<gene>
    <name evidence="2" type="ORF">QPK24_06350</name>
</gene>
<dbReference type="InterPro" id="IPR012338">
    <property type="entry name" value="Beta-lactam/transpept-like"/>
</dbReference>
<dbReference type="Pfam" id="PF00144">
    <property type="entry name" value="Beta-lactamase"/>
    <property type="match status" value="1"/>
</dbReference>
<dbReference type="PANTHER" id="PTHR43283:SF7">
    <property type="entry name" value="BETA-LACTAMASE-RELATED DOMAIN-CONTAINING PROTEIN"/>
    <property type="match status" value="1"/>
</dbReference>
<dbReference type="Proteomes" id="UP001236415">
    <property type="component" value="Chromosome"/>
</dbReference>
<protein>
    <submittedName>
        <fullName evidence="2">Serine hydrolase domain-containing protein</fullName>
        <ecNumber evidence="2">3.1.1.103</ecNumber>
    </submittedName>
</protein>
<dbReference type="EMBL" id="CP127162">
    <property type="protein sequence ID" value="WIV20311.1"/>
    <property type="molecule type" value="Genomic_DNA"/>
</dbReference>
<proteinExistence type="predicted"/>
<dbReference type="Gene3D" id="3.40.710.10">
    <property type="entry name" value="DD-peptidase/beta-lactamase superfamily"/>
    <property type="match status" value="1"/>
</dbReference>
<keyword evidence="2" id="KW-0378">Hydrolase</keyword>
<dbReference type="SUPFAM" id="SSF56601">
    <property type="entry name" value="beta-lactamase/transpeptidase-like"/>
    <property type="match status" value="1"/>
</dbReference>
<evidence type="ECO:0000313" key="3">
    <source>
        <dbReference type="Proteomes" id="UP001236415"/>
    </source>
</evidence>
<name>A0ABY8X764_9BACL</name>
<organism evidence="2 3">
    <name type="scientific">Paenibacillus polygoni</name>
    <dbReference type="NCBI Taxonomy" id="3050112"/>
    <lineage>
        <taxon>Bacteria</taxon>
        <taxon>Bacillati</taxon>
        <taxon>Bacillota</taxon>
        <taxon>Bacilli</taxon>
        <taxon>Bacillales</taxon>
        <taxon>Paenibacillaceae</taxon>
        <taxon>Paenibacillus</taxon>
    </lineage>
</organism>
<feature type="domain" description="Beta-lactamase-related" evidence="1">
    <location>
        <begin position="10"/>
        <end position="311"/>
    </location>
</feature>
<dbReference type="InterPro" id="IPR001466">
    <property type="entry name" value="Beta-lactam-related"/>
</dbReference>
<reference evidence="2 3" key="1">
    <citation type="submission" date="2023-06" db="EMBL/GenBank/DDBJ databases">
        <title>Paenibacillus polygonum sp. nov., an endophytic bacterium, isolated from Polygonum lapathifolium L. in Nanji Wetland National Nature Reserve, South of Poyang Lake, Jiangxi Province, China.</title>
        <authorList>
            <person name="Yu Z."/>
        </authorList>
    </citation>
    <scope>NUCLEOTIDE SEQUENCE [LARGE SCALE GENOMIC DNA]</scope>
    <source>
        <strain evidence="2 3">C31</strain>
    </source>
</reference>
<sequence>MISIQFSILNQYVSEIQRQINATAAATYIIQNDVVVNEWYSGRHDSFSSSRMVDAESQFNVASVRKTYLGFAISLLIESGMIHSIDDEVELYINEAPDLVKGITIRHCLTHTHGLDIREGKVVSSFLPGTDWAYTNTGINLLIELVQCVTGTSLADYIQHTLLEPAGLVETGWRTQYEERLIYNYYRDEDNCVGPNDSPAGEQSNLFVSARELALWGNLHLNKGKMQGKQVFPESIFDRITTTQTPETLPSHLPRQGFIWWLQRSKSPLNQIGSNVPEGSYQVLGITGCACLVIPKYQAVAVRMYNQVHNKSGYNYLEDIREFGNKVIEALDMNSEEVIGKAGKIY</sequence>
<keyword evidence="3" id="KW-1185">Reference proteome</keyword>
<dbReference type="InterPro" id="IPR050789">
    <property type="entry name" value="Diverse_Enzym_Activities"/>
</dbReference>
<dbReference type="RefSeq" id="WP_285747137.1">
    <property type="nucleotide sequence ID" value="NZ_CP127162.1"/>
</dbReference>
<evidence type="ECO:0000259" key="1">
    <source>
        <dbReference type="Pfam" id="PF00144"/>
    </source>
</evidence>
<evidence type="ECO:0000313" key="2">
    <source>
        <dbReference type="EMBL" id="WIV20311.1"/>
    </source>
</evidence>
<dbReference type="EC" id="3.1.1.103" evidence="2"/>